<sequence>MNIFAAGSDELRFAQCAKASQKEGVNHEKRNFGRNADEKKLPHQRVIAGRWQNTHCLNEAIFYAACTFSLDPIHLLVSQIVLQYISEAVPAVSFCCTSVFFQGRCVYQ</sequence>
<keyword evidence="2" id="KW-1185">Reference proteome</keyword>
<evidence type="ECO:0000313" key="1">
    <source>
        <dbReference type="EMBL" id="MCQ4635367.1"/>
    </source>
</evidence>
<evidence type="ECO:0000313" key="2">
    <source>
        <dbReference type="Proteomes" id="UP001524502"/>
    </source>
</evidence>
<dbReference type="EMBL" id="JANFXK010000001">
    <property type="protein sequence ID" value="MCQ4635367.1"/>
    <property type="molecule type" value="Genomic_DNA"/>
</dbReference>
<protein>
    <submittedName>
        <fullName evidence="1">Uncharacterized protein</fullName>
    </submittedName>
</protein>
<organism evidence="1 2">
    <name type="scientific">Anaerovorax odorimutans</name>
    <dbReference type="NCBI Taxonomy" id="109327"/>
    <lineage>
        <taxon>Bacteria</taxon>
        <taxon>Bacillati</taxon>
        <taxon>Bacillota</taxon>
        <taxon>Clostridia</taxon>
        <taxon>Peptostreptococcales</taxon>
        <taxon>Anaerovoracaceae</taxon>
        <taxon>Anaerovorax</taxon>
    </lineage>
</organism>
<name>A0ABT1RJL2_9FIRM</name>
<proteinExistence type="predicted"/>
<gene>
    <name evidence="1" type="ORF">NE619_01375</name>
</gene>
<accession>A0ABT1RJL2</accession>
<dbReference type="Proteomes" id="UP001524502">
    <property type="component" value="Unassembled WGS sequence"/>
</dbReference>
<reference evidence="1 2" key="1">
    <citation type="submission" date="2022-06" db="EMBL/GenBank/DDBJ databases">
        <title>Isolation of gut microbiota from human fecal samples.</title>
        <authorList>
            <person name="Pamer E.G."/>
            <person name="Barat B."/>
            <person name="Waligurski E."/>
            <person name="Medina S."/>
            <person name="Paddock L."/>
            <person name="Mostad J."/>
        </authorList>
    </citation>
    <scope>NUCLEOTIDE SEQUENCE [LARGE SCALE GENOMIC DNA]</scope>
    <source>
        <strain evidence="1 2">SL.3.17</strain>
    </source>
</reference>
<comment type="caution">
    <text evidence="1">The sequence shown here is derived from an EMBL/GenBank/DDBJ whole genome shotgun (WGS) entry which is preliminary data.</text>
</comment>